<sequence>MHADQQRAGTATAAGRVRRADDVLAMQRAARQGGTASLLRWLAARSGATVLLVNRSGAAASAPSPPLGEAGRTLVRRGVREITARGLKSLAIDQEDLACVILPLDGSPDLAALLLAAVLPRPVPPELPLLLADATSGLSLCRRAEDLRRRQRRLRIADARTREAVLHLLMNGHTAAARQVAGALRPQLPDVARVYVVEGPAAVRSAVAQAIAEVAEGAWIVPCPVYLDHLMVLAPAAPGTDTDPAPAWKWPPSMADTCWIGVSEAVPLRDTATGYAQAFHALATARHRAQRQASFAGHPDLALTIGPPAAAWAGTFLAPLHAHRSRRAQDPDSADLLATAASWLHFSTRATAHLKIHRNTLMSRMALVSGLLGLDLDQLADQAALALALHAGTADIPRGDGPAPTLDELLTLPGVLAWAERQFRPLRTPGVPDCVEQTLTLWLRLNGRIGPTAQALSLSASAVRKRLTRAEALLERSLLRPPSAVHDQWLAQRALELSGHYRGLGVATLSGKEPPGS</sequence>
<comment type="caution">
    <text evidence="2">The sequence shown here is derived from an EMBL/GenBank/DDBJ whole genome shotgun (WGS) entry which is preliminary data.</text>
</comment>
<dbReference type="Gene3D" id="1.10.10.2840">
    <property type="entry name" value="PucR C-terminal helix-turn-helix domain"/>
    <property type="match status" value="2"/>
</dbReference>
<evidence type="ECO:0000313" key="2">
    <source>
        <dbReference type="EMBL" id="MEV5508187.1"/>
    </source>
</evidence>
<dbReference type="InterPro" id="IPR025736">
    <property type="entry name" value="PucR_C-HTH_dom"/>
</dbReference>
<dbReference type="Pfam" id="PF13556">
    <property type="entry name" value="HTH_30"/>
    <property type="match status" value="2"/>
</dbReference>
<organism evidence="2 3">
    <name type="scientific">Streptomyces orinoci</name>
    <name type="common">Streptoverticillium orinoci</name>
    <dbReference type="NCBI Taxonomy" id="67339"/>
    <lineage>
        <taxon>Bacteria</taxon>
        <taxon>Bacillati</taxon>
        <taxon>Actinomycetota</taxon>
        <taxon>Actinomycetes</taxon>
        <taxon>Kitasatosporales</taxon>
        <taxon>Streptomycetaceae</taxon>
        <taxon>Streptomyces</taxon>
    </lineage>
</organism>
<dbReference type="Proteomes" id="UP001552594">
    <property type="component" value="Unassembled WGS sequence"/>
</dbReference>
<evidence type="ECO:0000259" key="1">
    <source>
        <dbReference type="Pfam" id="PF13556"/>
    </source>
</evidence>
<keyword evidence="3" id="KW-1185">Reference proteome</keyword>
<accession>A0ABV3JZ73</accession>
<dbReference type="EMBL" id="JBFAUK010000012">
    <property type="protein sequence ID" value="MEV5508187.1"/>
    <property type="molecule type" value="Genomic_DNA"/>
</dbReference>
<name>A0ABV3JZ73_STRON</name>
<dbReference type="PANTHER" id="PTHR33744:SF1">
    <property type="entry name" value="DNA-BINDING TRANSCRIPTIONAL ACTIVATOR ADER"/>
    <property type="match status" value="1"/>
</dbReference>
<feature type="domain" description="PucR C-terminal helix-turn-helix" evidence="1">
    <location>
        <begin position="337"/>
        <end position="391"/>
    </location>
</feature>
<dbReference type="RefSeq" id="WP_338323645.1">
    <property type="nucleotide sequence ID" value="NZ_JBFAUK010000012.1"/>
</dbReference>
<proteinExistence type="predicted"/>
<dbReference type="InterPro" id="IPR042070">
    <property type="entry name" value="PucR_C-HTH_sf"/>
</dbReference>
<reference evidence="2 3" key="1">
    <citation type="submission" date="2024-06" db="EMBL/GenBank/DDBJ databases">
        <title>The Natural Products Discovery Center: Release of the First 8490 Sequenced Strains for Exploring Actinobacteria Biosynthetic Diversity.</title>
        <authorList>
            <person name="Kalkreuter E."/>
            <person name="Kautsar S.A."/>
            <person name="Yang D."/>
            <person name="Bader C.D."/>
            <person name="Teijaro C.N."/>
            <person name="Fluegel L."/>
            <person name="Davis C.M."/>
            <person name="Simpson J.R."/>
            <person name="Lauterbach L."/>
            <person name="Steele A.D."/>
            <person name="Gui C."/>
            <person name="Meng S."/>
            <person name="Li G."/>
            <person name="Viehrig K."/>
            <person name="Ye F."/>
            <person name="Su P."/>
            <person name="Kiefer A.F."/>
            <person name="Nichols A."/>
            <person name="Cepeda A.J."/>
            <person name="Yan W."/>
            <person name="Fan B."/>
            <person name="Jiang Y."/>
            <person name="Adhikari A."/>
            <person name="Zheng C.-J."/>
            <person name="Schuster L."/>
            <person name="Cowan T.M."/>
            <person name="Smanski M.J."/>
            <person name="Chevrette M.G."/>
            <person name="De Carvalho L.P.S."/>
            <person name="Shen B."/>
        </authorList>
    </citation>
    <scope>NUCLEOTIDE SEQUENCE [LARGE SCALE GENOMIC DNA]</scope>
    <source>
        <strain evidence="2 3">NPDC052347</strain>
    </source>
</reference>
<evidence type="ECO:0000313" key="3">
    <source>
        <dbReference type="Proteomes" id="UP001552594"/>
    </source>
</evidence>
<gene>
    <name evidence="2" type="ORF">AB0L16_17155</name>
</gene>
<feature type="domain" description="PucR C-terminal helix-turn-helix" evidence="1">
    <location>
        <begin position="437"/>
        <end position="485"/>
    </location>
</feature>
<dbReference type="PANTHER" id="PTHR33744">
    <property type="entry name" value="CARBOHYDRATE DIACID REGULATOR"/>
    <property type="match status" value="1"/>
</dbReference>
<protein>
    <submittedName>
        <fullName evidence="2">Helix-turn-helix domain-containing protein</fullName>
    </submittedName>
</protein>
<dbReference type="InterPro" id="IPR051448">
    <property type="entry name" value="CdaR-like_regulators"/>
</dbReference>